<dbReference type="EMBL" id="BGPR01125482">
    <property type="protein sequence ID" value="GBN32267.1"/>
    <property type="molecule type" value="Genomic_DNA"/>
</dbReference>
<evidence type="ECO:0000313" key="2">
    <source>
        <dbReference type="Proteomes" id="UP000499080"/>
    </source>
</evidence>
<proteinExistence type="predicted"/>
<name>A0A4Y2N275_ARAVE</name>
<comment type="caution">
    <text evidence="1">The sequence shown here is derived from an EMBL/GenBank/DDBJ whole genome shotgun (WGS) entry which is preliminary data.</text>
</comment>
<gene>
    <name evidence="1" type="ORF">AVEN_124148_1</name>
</gene>
<sequence>MYVCMHVRGSAYVAVAVRVALCIVRVRVMCSDNGNSIPGSQSFAFVGRLGINTVRHRIFKTTNLLHSSYKTTYLTQFNPITIAFTLPFLLSKPACF</sequence>
<dbReference type="Proteomes" id="UP000499080">
    <property type="component" value="Unassembled WGS sequence"/>
</dbReference>
<keyword evidence="2" id="KW-1185">Reference proteome</keyword>
<accession>A0A4Y2N275</accession>
<reference evidence="1 2" key="1">
    <citation type="journal article" date="2019" name="Sci. Rep.">
        <title>Orb-weaving spider Araneus ventricosus genome elucidates the spidroin gene catalogue.</title>
        <authorList>
            <person name="Kono N."/>
            <person name="Nakamura H."/>
            <person name="Ohtoshi R."/>
            <person name="Moran D.A.P."/>
            <person name="Shinohara A."/>
            <person name="Yoshida Y."/>
            <person name="Fujiwara M."/>
            <person name="Mori M."/>
            <person name="Tomita M."/>
            <person name="Arakawa K."/>
        </authorList>
    </citation>
    <scope>NUCLEOTIDE SEQUENCE [LARGE SCALE GENOMIC DNA]</scope>
</reference>
<organism evidence="1 2">
    <name type="scientific">Araneus ventricosus</name>
    <name type="common">Orbweaver spider</name>
    <name type="synonym">Epeira ventricosa</name>
    <dbReference type="NCBI Taxonomy" id="182803"/>
    <lineage>
        <taxon>Eukaryota</taxon>
        <taxon>Metazoa</taxon>
        <taxon>Ecdysozoa</taxon>
        <taxon>Arthropoda</taxon>
        <taxon>Chelicerata</taxon>
        <taxon>Arachnida</taxon>
        <taxon>Araneae</taxon>
        <taxon>Araneomorphae</taxon>
        <taxon>Entelegynae</taxon>
        <taxon>Araneoidea</taxon>
        <taxon>Araneidae</taxon>
        <taxon>Araneus</taxon>
    </lineage>
</organism>
<evidence type="ECO:0000313" key="1">
    <source>
        <dbReference type="EMBL" id="GBN32267.1"/>
    </source>
</evidence>
<protein>
    <submittedName>
        <fullName evidence="1">Uncharacterized protein</fullName>
    </submittedName>
</protein>
<dbReference type="AlphaFoldDB" id="A0A4Y2N275"/>